<reference evidence="1 2" key="1">
    <citation type="submission" date="2019-06" db="EMBL/GenBank/DDBJ databases">
        <title>Whole genome sequencing of Lactobacillus johnsonii strain G2A.</title>
        <authorList>
            <person name="Conlan S."/>
            <person name="Thomas P.J."/>
            <person name="Mullikin J."/>
            <person name="Singer J."/>
            <person name="Weaver C."/>
            <person name="Segre J.A."/>
        </authorList>
    </citation>
    <scope>NUCLEOTIDE SEQUENCE [LARGE SCALE GENOMIC DNA]</scope>
    <source>
        <strain evidence="1 2">G2A</strain>
    </source>
</reference>
<accession>A0A9X7XU81</accession>
<dbReference type="EMBL" id="CP040854">
    <property type="protein sequence ID" value="QIA87665.1"/>
    <property type="molecule type" value="Genomic_DNA"/>
</dbReference>
<evidence type="ECO:0000313" key="2">
    <source>
        <dbReference type="Proteomes" id="UP000464749"/>
    </source>
</evidence>
<dbReference type="RefSeq" id="WP_135942666.1">
    <property type="nucleotide sequence ID" value="NZ_CP040854.1"/>
</dbReference>
<dbReference type="Proteomes" id="UP000464749">
    <property type="component" value="Chromosome"/>
</dbReference>
<gene>
    <name evidence="1" type="ORF">FEE39_04835</name>
</gene>
<evidence type="ECO:0000313" key="1">
    <source>
        <dbReference type="EMBL" id="QIA87665.1"/>
    </source>
</evidence>
<name>A0A9X7XU81_LACJH</name>
<organism evidence="1 2">
    <name type="scientific">Lactobacillus johnsonii</name>
    <dbReference type="NCBI Taxonomy" id="33959"/>
    <lineage>
        <taxon>Bacteria</taxon>
        <taxon>Bacillati</taxon>
        <taxon>Bacillota</taxon>
        <taxon>Bacilli</taxon>
        <taxon>Lactobacillales</taxon>
        <taxon>Lactobacillaceae</taxon>
        <taxon>Lactobacillus</taxon>
    </lineage>
</organism>
<sequence>MNKMIPIDKKLHTKNHETVSLNQQVSQETQYLLSTSANRKALQKGMGQSHSNKILTPEEWDKVKIF</sequence>
<dbReference type="AlphaFoldDB" id="A0A9X7XU81"/>
<protein>
    <submittedName>
        <fullName evidence="1">Uncharacterized protein</fullName>
    </submittedName>
</protein>
<proteinExistence type="predicted"/>